<name>A0A067KE02_JATCU</name>
<keyword evidence="2" id="KW-1185">Reference proteome</keyword>
<sequence>MLHQLLNGLSWDQIHLAGAGHHLAAFVTGAYAIFVQTQLLVHIPPPTEFDPFAGMQQQRVKCVRGGSGSRALDTAIVVSMLERKPGASFSFILDHTGQIAQGMLETHLLSPYRMSPPGCTHRAGMAPPASRGRQAQHGGRAGCRVRPMQVIIKEAKETSSDDSKETASNMS</sequence>
<proteinExistence type="predicted"/>
<evidence type="ECO:0000313" key="1">
    <source>
        <dbReference type="EMBL" id="KDP30089.1"/>
    </source>
</evidence>
<evidence type="ECO:0000313" key="2">
    <source>
        <dbReference type="Proteomes" id="UP000027138"/>
    </source>
</evidence>
<gene>
    <name evidence="1" type="ORF">JCGZ_18564</name>
</gene>
<dbReference type="EMBL" id="KK914711">
    <property type="protein sequence ID" value="KDP30089.1"/>
    <property type="molecule type" value="Genomic_DNA"/>
</dbReference>
<dbReference type="Proteomes" id="UP000027138">
    <property type="component" value="Unassembled WGS sequence"/>
</dbReference>
<accession>A0A067KE02</accession>
<reference evidence="1 2" key="1">
    <citation type="journal article" date="2014" name="PLoS ONE">
        <title>Global Analysis of Gene Expression Profiles in Physic Nut (Jatropha curcas L.) Seedlings Exposed to Salt Stress.</title>
        <authorList>
            <person name="Zhang L."/>
            <person name="Zhang C."/>
            <person name="Wu P."/>
            <person name="Chen Y."/>
            <person name="Li M."/>
            <person name="Jiang H."/>
            <person name="Wu G."/>
        </authorList>
    </citation>
    <scope>NUCLEOTIDE SEQUENCE [LARGE SCALE GENOMIC DNA]</scope>
    <source>
        <strain evidence="2">cv. GZQX0401</strain>
        <tissue evidence="1">Young leaves</tissue>
    </source>
</reference>
<protein>
    <submittedName>
        <fullName evidence="1">Uncharacterized protein</fullName>
    </submittedName>
</protein>
<organism evidence="1 2">
    <name type="scientific">Jatropha curcas</name>
    <name type="common">Barbados nut</name>
    <dbReference type="NCBI Taxonomy" id="180498"/>
    <lineage>
        <taxon>Eukaryota</taxon>
        <taxon>Viridiplantae</taxon>
        <taxon>Streptophyta</taxon>
        <taxon>Embryophyta</taxon>
        <taxon>Tracheophyta</taxon>
        <taxon>Spermatophyta</taxon>
        <taxon>Magnoliopsida</taxon>
        <taxon>eudicotyledons</taxon>
        <taxon>Gunneridae</taxon>
        <taxon>Pentapetalae</taxon>
        <taxon>rosids</taxon>
        <taxon>fabids</taxon>
        <taxon>Malpighiales</taxon>
        <taxon>Euphorbiaceae</taxon>
        <taxon>Crotonoideae</taxon>
        <taxon>Jatropheae</taxon>
        <taxon>Jatropha</taxon>
    </lineage>
</organism>
<dbReference type="AlphaFoldDB" id="A0A067KE02"/>